<dbReference type="Proteomes" id="UP001610063">
    <property type="component" value="Unassembled WGS sequence"/>
</dbReference>
<dbReference type="EMBL" id="JBIPKE010000011">
    <property type="protein sequence ID" value="MFH6982316.1"/>
    <property type="molecule type" value="Genomic_DNA"/>
</dbReference>
<keyword evidence="1" id="KW-0812">Transmembrane</keyword>
<evidence type="ECO:0000313" key="4">
    <source>
        <dbReference type="EMBL" id="MFH6982316.1"/>
    </source>
</evidence>
<comment type="caution">
    <text evidence="4">The sequence shown here is derived from an EMBL/GenBank/DDBJ whole genome shotgun (WGS) entry which is preliminary data.</text>
</comment>
<dbReference type="PANTHER" id="PTHR30273">
    <property type="entry name" value="PERIPLASMIC SIGNAL SENSOR AND SIGMA FACTOR ACTIVATOR FECR-RELATED"/>
    <property type="match status" value="1"/>
</dbReference>
<dbReference type="Pfam" id="PF04773">
    <property type="entry name" value="FecR"/>
    <property type="match status" value="1"/>
</dbReference>
<dbReference type="Gene3D" id="2.60.120.1440">
    <property type="match status" value="1"/>
</dbReference>
<name>A0ABW7N409_9BACT</name>
<keyword evidence="5" id="KW-1185">Reference proteome</keyword>
<dbReference type="InterPro" id="IPR006860">
    <property type="entry name" value="FecR"/>
</dbReference>
<protein>
    <submittedName>
        <fullName evidence="4">FecR family protein</fullName>
    </submittedName>
</protein>
<gene>
    <name evidence="4" type="ORF">ACHKAR_02645</name>
</gene>
<dbReference type="PIRSF" id="PIRSF018266">
    <property type="entry name" value="FecR"/>
    <property type="match status" value="1"/>
</dbReference>
<evidence type="ECO:0000259" key="3">
    <source>
        <dbReference type="Pfam" id="PF16344"/>
    </source>
</evidence>
<accession>A0ABW7N409</accession>
<keyword evidence="1" id="KW-0472">Membrane</keyword>
<dbReference type="RefSeq" id="WP_395416059.1">
    <property type="nucleotide sequence ID" value="NZ_JBIPKE010000011.1"/>
</dbReference>
<feature type="transmembrane region" description="Helical" evidence="1">
    <location>
        <begin position="77"/>
        <end position="95"/>
    </location>
</feature>
<reference evidence="4 5" key="1">
    <citation type="journal article" date="2013" name="Int. J. Syst. Evol. Microbiol.">
        <title>Marinoscillum luteum sp. nov., isolated from marine sediment.</title>
        <authorList>
            <person name="Cha I.T."/>
            <person name="Park S.J."/>
            <person name="Kim S.J."/>
            <person name="Kim J.G."/>
            <person name="Jung M.Y."/>
            <person name="Shin K.S."/>
            <person name="Kwon K.K."/>
            <person name="Yang S.H."/>
            <person name="Seo Y.S."/>
            <person name="Rhee S.K."/>
        </authorList>
    </citation>
    <scope>NUCLEOTIDE SEQUENCE [LARGE SCALE GENOMIC DNA]</scope>
    <source>
        <strain evidence="4 5">KCTC 23939</strain>
    </source>
</reference>
<dbReference type="Gene3D" id="3.55.50.30">
    <property type="match status" value="1"/>
</dbReference>
<dbReference type="Pfam" id="PF16344">
    <property type="entry name" value="FecR_C"/>
    <property type="match status" value="1"/>
</dbReference>
<dbReference type="PANTHER" id="PTHR30273:SF2">
    <property type="entry name" value="PROTEIN FECR"/>
    <property type="match status" value="1"/>
</dbReference>
<proteinExistence type="predicted"/>
<feature type="domain" description="FecR protein" evidence="2">
    <location>
        <begin position="113"/>
        <end position="194"/>
    </location>
</feature>
<dbReference type="InterPro" id="IPR012373">
    <property type="entry name" value="Ferrdict_sens_TM"/>
</dbReference>
<evidence type="ECO:0000256" key="1">
    <source>
        <dbReference type="SAM" id="Phobius"/>
    </source>
</evidence>
<organism evidence="4 5">
    <name type="scientific">Marinoscillum luteum</name>
    <dbReference type="NCBI Taxonomy" id="861051"/>
    <lineage>
        <taxon>Bacteria</taxon>
        <taxon>Pseudomonadati</taxon>
        <taxon>Bacteroidota</taxon>
        <taxon>Cytophagia</taxon>
        <taxon>Cytophagales</taxon>
        <taxon>Reichenbachiellaceae</taxon>
        <taxon>Marinoscillum</taxon>
    </lineage>
</organism>
<evidence type="ECO:0000259" key="2">
    <source>
        <dbReference type="Pfam" id="PF04773"/>
    </source>
</evidence>
<dbReference type="InterPro" id="IPR032508">
    <property type="entry name" value="FecR_C"/>
</dbReference>
<evidence type="ECO:0000313" key="5">
    <source>
        <dbReference type="Proteomes" id="UP001610063"/>
    </source>
</evidence>
<keyword evidence="1" id="KW-1133">Transmembrane helix</keyword>
<feature type="domain" description="Protein FecR C-terminal" evidence="3">
    <location>
        <begin position="245"/>
        <end position="310"/>
    </location>
</feature>
<sequence>MEEVLSKYFSGEASDEEIKSVHEWRSATENNSKEFLEFKKIWLTSQPLEEGNPAMLNSILADEESAPKIIPIWNQKIFRIAATVIVALGLVFALYPKKANNPYGQVVATVTPFELPDGTIATLQRGASISIGDFKDKREVFLTGKAFFEVERNENKPFIVNTTNVLVEVLGTSFVVDAREERNAVEVMVSSGSVAMAQNPEVFGRRAMKINLEKGEMGIIQLGERGIKKRKITDDNFLSWKTGVITFKSTSLNEVSKTMSEVYGVTFDYENQMLKNCVLTAKFNEKTIDEVVDIIAETFNFTYVKTADKILFTGNSCK</sequence>